<comment type="caution">
    <text evidence="2">The sequence shown here is derived from an EMBL/GenBank/DDBJ whole genome shotgun (WGS) entry which is preliminary data.</text>
</comment>
<dbReference type="EMBL" id="BAAAZH010000001">
    <property type="protein sequence ID" value="GAA4108132.1"/>
    <property type="molecule type" value="Genomic_DNA"/>
</dbReference>
<sequence length="182" mass="18356">MRSLPSRRHLAALATVVLVAGGAAGCSGSDDASDAGPAADSPASTAPATDASADPSTDAGDTGDTGADTDTDTADGIVTTTDRSALPPGLPDDVPVPEGTVQTASDEGNDTFNVEVVVPGSDGTAAADAWTQILDDAGWAYQADISMDTNRIFQRGGDSITLSWYPVDESSLVLAEYIELGH</sequence>
<name>A0ABP7X9D8_9ACTN</name>
<accession>A0ABP7X9D8</accession>
<keyword evidence="3" id="KW-1185">Reference proteome</keyword>
<feature type="region of interest" description="Disordered" evidence="1">
    <location>
        <begin position="23"/>
        <end position="106"/>
    </location>
</feature>
<evidence type="ECO:0000256" key="1">
    <source>
        <dbReference type="SAM" id="MobiDB-lite"/>
    </source>
</evidence>
<proteinExistence type="predicted"/>
<dbReference type="RefSeq" id="WP_344731271.1">
    <property type="nucleotide sequence ID" value="NZ_BAAAZH010000001.1"/>
</dbReference>
<feature type="compositionally biased region" description="Low complexity" evidence="1">
    <location>
        <begin position="26"/>
        <end position="66"/>
    </location>
</feature>
<dbReference type="PROSITE" id="PS51257">
    <property type="entry name" value="PROKAR_LIPOPROTEIN"/>
    <property type="match status" value="1"/>
</dbReference>
<evidence type="ECO:0000313" key="3">
    <source>
        <dbReference type="Proteomes" id="UP001501495"/>
    </source>
</evidence>
<evidence type="ECO:0000313" key="2">
    <source>
        <dbReference type="EMBL" id="GAA4108132.1"/>
    </source>
</evidence>
<organism evidence="2 3">
    <name type="scientific">Nocardioides fonticola</name>
    <dbReference type="NCBI Taxonomy" id="450363"/>
    <lineage>
        <taxon>Bacteria</taxon>
        <taxon>Bacillati</taxon>
        <taxon>Actinomycetota</taxon>
        <taxon>Actinomycetes</taxon>
        <taxon>Propionibacteriales</taxon>
        <taxon>Nocardioidaceae</taxon>
        <taxon>Nocardioides</taxon>
    </lineage>
</organism>
<dbReference type="Proteomes" id="UP001501495">
    <property type="component" value="Unassembled WGS sequence"/>
</dbReference>
<gene>
    <name evidence="2" type="ORF">GCM10022215_01570</name>
</gene>
<protein>
    <submittedName>
        <fullName evidence="2">Uncharacterized protein</fullName>
    </submittedName>
</protein>
<reference evidence="3" key="1">
    <citation type="journal article" date="2019" name="Int. J. Syst. Evol. Microbiol.">
        <title>The Global Catalogue of Microorganisms (GCM) 10K type strain sequencing project: providing services to taxonomists for standard genome sequencing and annotation.</title>
        <authorList>
            <consortium name="The Broad Institute Genomics Platform"/>
            <consortium name="The Broad Institute Genome Sequencing Center for Infectious Disease"/>
            <person name="Wu L."/>
            <person name="Ma J."/>
        </authorList>
    </citation>
    <scope>NUCLEOTIDE SEQUENCE [LARGE SCALE GENOMIC DNA]</scope>
    <source>
        <strain evidence="3">JCM 16703</strain>
    </source>
</reference>